<feature type="region of interest" description="Disordered" evidence="1">
    <location>
        <begin position="298"/>
        <end position="325"/>
    </location>
</feature>
<feature type="compositionally biased region" description="Low complexity" evidence="1">
    <location>
        <begin position="170"/>
        <end position="190"/>
    </location>
</feature>
<feature type="compositionally biased region" description="Basic residues" evidence="1">
    <location>
        <begin position="57"/>
        <end position="87"/>
    </location>
</feature>
<feature type="region of interest" description="Disordered" evidence="1">
    <location>
        <begin position="33"/>
        <end position="213"/>
    </location>
</feature>
<feature type="compositionally biased region" description="Basic and acidic residues" evidence="1">
    <location>
        <begin position="157"/>
        <end position="169"/>
    </location>
</feature>
<gene>
    <name evidence="2" type="ORF">C8A04DRAFT_31907</name>
</gene>
<evidence type="ECO:0000313" key="3">
    <source>
        <dbReference type="Proteomes" id="UP001302676"/>
    </source>
</evidence>
<organism evidence="2 3">
    <name type="scientific">Dichotomopilus funicola</name>
    <dbReference type="NCBI Taxonomy" id="1934379"/>
    <lineage>
        <taxon>Eukaryota</taxon>
        <taxon>Fungi</taxon>
        <taxon>Dikarya</taxon>
        <taxon>Ascomycota</taxon>
        <taxon>Pezizomycotina</taxon>
        <taxon>Sordariomycetes</taxon>
        <taxon>Sordariomycetidae</taxon>
        <taxon>Sordariales</taxon>
        <taxon>Chaetomiaceae</taxon>
        <taxon>Dichotomopilus</taxon>
    </lineage>
</organism>
<dbReference type="GeneID" id="87818526"/>
<keyword evidence="3" id="KW-1185">Reference proteome</keyword>
<feature type="compositionally biased region" description="Polar residues" evidence="1">
    <location>
        <begin position="298"/>
        <end position="312"/>
    </location>
</feature>
<dbReference type="Proteomes" id="UP001302676">
    <property type="component" value="Unassembled WGS sequence"/>
</dbReference>
<sequence length="397" mass="46044">MYRKLSGGHGKLQVQFGPGSTGELHFHTNVTAIDPTTGDATEHRVYSHRSINTNRPRSPRNSRSRSRPRSRSRSRSHRGRSSSHKPRDKYSLPQKTKDISAWITEAQHQPMPPKREWPIPPEGLTTKFIEPLTAYTAENRNRPRRRYTPSPHPYGEGNERGRRRYREDFGFSSDSSSDSDSRGYSPSPSRGRSEPRRSHRQLPDSSRLDDSYGAKYYYKSTRRAGHHDDDAEYARAAAGGQTKYEYRKKEYTDSARYPSTTAYPHGHSQYYHYETSRTATDPISDGVRYYTINDHTGTRTSQYGVSTPQPTTEARRSSHSGWDGDYVSGRDGARYYYYEEVRGPRNGGRSADDEDGYEADEQYWARLKAIRKEQEKRWRKMKKEQRLLEYERDVSPD</sequence>
<evidence type="ECO:0000313" key="2">
    <source>
        <dbReference type="EMBL" id="KAK4140570.1"/>
    </source>
</evidence>
<comment type="caution">
    <text evidence="2">The sequence shown here is derived from an EMBL/GenBank/DDBJ whole genome shotgun (WGS) entry which is preliminary data.</text>
</comment>
<proteinExistence type="predicted"/>
<name>A0AAN6ZIK6_9PEZI</name>
<dbReference type="AlphaFoldDB" id="A0AAN6ZIK6"/>
<feature type="region of interest" description="Disordered" evidence="1">
    <location>
        <begin position="1"/>
        <end position="20"/>
    </location>
</feature>
<evidence type="ECO:0000256" key="1">
    <source>
        <dbReference type="SAM" id="MobiDB-lite"/>
    </source>
</evidence>
<accession>A0AAN6ZIK6</accession>
<reference evidence="2" key="2">
    <citation type="submission" date="2023-05" db="EMBL/GenBank/DDBJ databases">
        <authorList>
            <consortium name="Lawrence Berkeley National Laboratory"/>
            <person name="Steindorff A."/>
            <person name="Hensen N."/>
            <person name="Bonometti L."/>
            <person name="Westerberg I."/>
            <person name="Brannstrom I.O."/>
            <person name="Guillou S."/>
            <person name="Cros-Aarteil S."/>
            <person name="Calhoun S."/>
            <person name="Haridas S."/>
            <person name="Kuo A."/>
            <person name="Mondo S."/>
            <person name="Pangilinan J."/>
            <person name="Riley R."/>
            <person name="Labutti K."/>
            <person name="Andreopoulos B."/>
            <person name="Lipzen A."/>
            <person name="Chen C."/>
            <person name="Yanf M."/>
            <person name="Daum C."/>
            <person name="Ng V."/>
            <person name="Clum A."/>
            <person name="Ohm R."/>
            <person name="Martin F."/>
            <person name="Silar P."/>
            <person name="Natvig D."/>
            <person name="Lalanne C."/>
            <person name="Gautier V."/>
            <person name="Ament-Velasquez S.L."/>
            <person name="Kruys A."/>
            <person name="Hutchinson M.I."/>
            <person name="Powell A.J."/>
            <person name="Barry K."/>
            <person name="Miller A.N."/>
            <person name="Grigoriev I.V."/>
            <person name="Debuchy R."/>
            <person name="Gladieux P."/>
            <person name="Thoren M.H."/>
            <person name="Johannesson H."/>
        </authorList>
    </citation>
    <scope>NUCLEOTIDE SEQUENCE</scope>
    <source>
        <strain evidence="2">CBS 141.50</strain>
    </source>
</reference>
<protein>
    <submittedName>
        <fullName evidence="2">Uncharacterized protein</fullName>
    </submittedName>
</protein>
<dbReference type="EMBL" id="MU853628">
    <property type="protein sequence ID" value="KAK4140570.1"/>
    <property type="molecule type" value="Genomic_DNA"/>
</dbReference>
<dbReference type="RefSeq" id="XP_062633941.1">
    <property type="nucleotide sequence ID" value="XM_062781913.1"/>
</dbReference>
<reference evidence="2" key="1">
    <citation type="journal article" date="2023" name="Mol. Phylogenet. Evol.">
        <title>Genome-scale phylogeny and comparative genomics of the fungal order Sordariales.</title>
        <authorList>
            <person name="Hensen N."/>
            <person name="Bonometti L."/>
            <person name="Westerberg I."/>
            <person name="Brannstrom I.O."/>
            <person name="Guillou S."/>
            <person name="Cros-Aarteil S."/>
            <person name="Calhoun S."/>
            <person name="Haridas S."/>
            <person name="Kuo A."/>
            <person name="Mondo S."/>
            <person name="Pangilinan J."/>
            <person name="Riley R."/>
            <person name="LaButti K."/>
            <person name="Andreopoulos B."/>
            <person name="Lipzen A."/>
            <person name="Chen C."/>
            <person name="Yan M."/>
            <person name="Daum C."/>
            <person name="Ng V."/>
            <person name="Clum A."/>
            <person name="Steindorff A."/>
            <person name="Ohm R.A."/>
            <person name="Martin F."/>
            <person name="Silar P."/>
            <person name="Natvig D.O."/>
            <person name="Lalanne C."/>
            <person name="Gautier V."/>
            <person name="Ament-Velasquez S.L."/>
            <person name="Kruys A."/>
            <person name="Hutchinson M.I."/>
            <person name="Powell A.J."/>
            <person name="Barry K."/>
            <person name="Miller A.N."/>
            <person name="Grigoriev I.V."/>
            <person name="Debuchy R."/>
            <person name="Gladieux P."/>
            <person name="Hiltunen Thoren M."/>
            <person name="Johannesson H."/>
        </authorList>
    </citation>
    <scope>NUCLEOTIDE SEQUENCE</scope>
    <source>
        <strain evidence="2">CBS 141.50</strain>
    </source>
</reference>